<evidence type="ECO:0000313" key="2">
    <source>
        <dbReference type="EMBL" id="CAH1242678.1"/>
    </source>
</evidence>
<evidence type="ECO:0000256" key="1">
    <source>
        <dbReference type="SAM" id="MobiDB-lite"/>
    </source>
</evidence>
<name>A0A8J9YVW0_BRALA</name>
<reference evidence="2" key="1">
    <citation type="submission" date="2022-01" db="EMBL/GenBank/DDBJ databases">
        <authorList>
            <person name="Braso-Vives M."/>
        </authorList>
    </citation>
    <scope>NUCLEOTIDE SEQUENCE</scope>
</reference>
<feature type="region of interest" description="Disordered" evidence="1">
    <location>
        <begin position="146"/>
        <end position="198"/>
    </location>
</feature>
<proteinExistence type="predicted"/>
<dbReference type="OrthoDB" id="10067360at2759"/>
<dbReference type="AlphaFoldDB" id="A0A8J9YVW0"/>
<organism evidence="2 3">
    <name type="scientific">Branchiostoma lanceolatum</name>
    <name type="common">Common lancelet</name>
    <name type="synonym">Amphioxus lanceolatum</name>
    <dbReference type="NCBI Taxonomy" id="7740"/>
    <lineage>
        <taxon>Eukaryota</taxon>
        <taxon>Metazoa</taxon>
        <taxon>Chordata</taxon>
        <taxon>Cephalochordata</taxon>
        <taxon>Leptocardii</taxon>
        <taxon>Amphioxiformes</taxon>
        <taxon>Branchiostomatidae</taxon>
        <taxon>Branchiostoma</taxon>
    </lineage>
</organism>
<gene>
    <name evidence="2" type="primary">Hypp6945</name>
    <name evidence="2" type="ORF">BLAG_LOCUS5949</name>
</gene>
<feature type="compositionally biased region" description="Polar residues" evidence="1">
    <location>
        <begin position="187"/>
        <end position="198"/>
    </location>
</feature>
<dbReference type="Proteomes" id="UP000838412">
    <property type="component" value="Chromosome 13"/>
</dbReference>
<protein>
    <submittedName>
        <fullName evidence="2">Hypp6945 protein</fullName>
    </submittedName>
</protein>
<sequence>MDFELDERFIPDDILRADVPVEGNRRRRRHLFANQQQLDILAEAQSWYIDGTFKVMRPPFIQMLSVNDFLRSNVNATAQKAAGDTGRKEWRRLFTYSHENYVVNMQHTGTKVERRGRALEKVKDSDSATWTEKLKKRAAEILDKAYMSSESSGHEEGSCTGAEVSDRQAPEGAPAWVIKRRMRQGDRSPSQVDNSLTD</sequence>
<evidence type="ECO:0000313" key="3">
    <source>
        <dbReference type="Proteomes" id="UP000838412"/>
    </source>
</evidence>
<keyword evidence="3" id="KW-1185">Reference proteome</keyword>
<dbReference type="EMBL" id="OV696698">
    <property type="protein sequence ID" value="CAH1242678.1"/>
    <property type="molecule type" value="Genomic_DNA"/>
</dbReference>
<accession>A0A8J9YVW0</accession>